<name>A0A2P5SZ40_9GAMM</name>
<comment type="caution">
    <text evidence="2">The sequence shown here is derived from an EMBL/GenBank/DDBJ whole genome shotgun (WGS) entry which is preliminary data.</text>
</comment>
<reference evidence="2 3" key="1">
    <citation type="journal article" date="2018" name="Genome Biol. Evol.">
        <title>Cladogenesis and Genomic Streamlining in Extracellular Endosymbionts of Tropical Stink Bugs.</title>
        <authorList>
            <person name="Otero-Bravo A."/>
            <person name="Goffredi S."/>
            <person name="Sabree Z.L."/>
        </authorList>
    </citation>
    <scope>NUCLEOTIDE SEQUENCE [LARGE SCALE GENOMIC DNA]</scope>
    <source>
        <strain evidence="2 3">SoET</strain>
    </source>
</reference>
<dbReference type="AlphaFoldDB" id="A0A2P5SZ40"/>
<protein>
    <recommendedName>
        <fullName evidence="4">Lipoprotein</fullName>
    </recommendedName>
</protein>
<proteinExistence type="predicted"/>
<accession>A0A2P5SZ40</accession>
<feature type="chain" id="PRO_5015113202" description="Lipoprotein" evidence="1">
    <location>
        <begin position="25"/>
        <end position="226"/>
    </location>
</feature>
<organism evidence="2 3">
    <name type="scientific">Candidatus Pantoea edessiphila</name>
    <dbReference type="NCBI Taxonomy" id="2044610"/>
    <lineage>
        <taxon>Bacteria</taxon>
        <taxon>Pseudomonadati</taxon>
        <taxon>Pseudomonadota</taxon>
        <taxon>Gammaproteobacteria</taxon>
        <taxon>Enterobacterales</taxon>
        <taxon>Erwiniaceae</taxon>
        <taxon>Pantoea</taxon>
    </lineage>
</organism>
<dbReference type="OrthoDB" id="5801564at2"/>
<keyword evidence="1" id="KW-0732">Signal</keyword>
<feature type="signal peptide" evidence="1">
    <location>
        <begin position="1"/>
        <end position="24"/>
    </location>
</feature>
<dbReference type="RefSeq" id="WP_136131569.1">
    <property type="nucleotide sequence ID" value="NZ_PDKS01000001.1"/>
</dbReference>
<evidence type="ECO:0008006" key="4">
    <source>
        <dbReference type="Google" id="ProtNLM"/>
    </source>
</evidence>
<evidence type="ECO:0000256" key="1">
    <source>
        <dbReference type="SAM" id="SignalP"/>
    </source>
</evidence>
<dbReference type="EMBL" id="PDKS01000001">
    <property type="protein sequence ID" value="PPI87573.1"/>
    <property type="molecule type" value="Genomic_DNA"/>
</dbReference>
<evidence type="ECO:0000313" key="3">
    <source>
        <dbReference type="Proteomes" id="UP000296034"/>
    </source>
</evidence>
<dbReference type="Proteomes" id="UP000296034">
    <property type="component" value="Unassembled WGS sequence"/>
</dbReference>
<evidence type="ECO:0000313" key="2">
    <source>
        <dbReference type="EMBL" id="PPI87573.1"/>
    </source>
</evidence>
<gene>
    <name evidence="2" type="ORF">CRV11_01445</name>
</gene>
<sequence length="226" mass="26248">MKKLANKIFILIMIFMLTNCNKQAVNVCHAPLGFQEIVISDMQNYNPILPEFYKGLSSNNIKVVEDTPENHKKYPVLVFNDKQSKYNDLQETELSNGKIPPNCEFIFKIKANFKLPGDVVHEIDIDSTNWLCNYLGNFKKKYKMVYEINKHSADLLLNQLFVLYNLNSKVKITELNPKTKPCNTNIVPPVKNKSQKTTEPTHKKSILDQILFKKFMIRKTTPKKQH</sequence>